<keyword evidence="6 8" id="KW-1133">Transmembrane helix</keyword>
<organism evidence="9 10">
    <name type="scientific">Paenibacillus alvei</name>
    <name type="common">Bacillus alvei</name>
    <dbReference type="NCBI Taxonomy" id="44250"/>
    <lineage>
        <taxon>Bacteria</taxon>
        <taxon>Bacillati</taxon>
        <taxon>Bacillota</taxon>
        <taxon>Bacilli</taxon>
        <taxon>Bacillales</taxon>
        <taxon>Paenibacillaceae</taxon>
        <taxon>Paenibacillus</taxon>
    </lineage>
</organism>
<evidence type="ECO:0000313" key="9">
    <source>
        <dbReference type="EMBL" id="NOJ71721.1"/>
    </source>
</evidence>
<dbReference type="Gene3D" id="1.20.1740.10">
    <property type="entry name" value="Amino acid/polyamine transporter I"/>
    <property type="match status" value="1"/>
</dbReference>
<dbReference type="AlphaFoldDB" id="A0AAP7DJI1"/>
<keyword evidence="5 8" id="KW-0812">Transmembrane</keyword>
<gene>
    <name evidence="9" type="ORF">HMI46_14285</name>
</gene>
<dbReference type="PANTHER" id="PTHR34975:SF2">
    <property type="entry name" value="SPORE GERMINATION PROTEIN A2"/>
    <property type="match status" value="1"/>
</dbReference>
<dbReference type="GO" id="GO:0009847">
    <property type="term" value="P:spore germination"/>
    <property type="evidence" value="ECO:0007669"/>
    <property type="project" value="InterPro"/>
</dbReference>
<feature type="transmembrane region" description="Helical" evidence="8">
    <location>
        <begin position="113"/>
        <end position="132"/>
    </location>
</feature>
<evidence type="ECO:0000256" key="6">
    <source>
        <dbReference type="ARBA" id="ARBA00022989"/>
    </source>
</evidence>
<feature type="transmembrane region" description="Helical" evidence="8">
    <location>
        <begin position="217"/>
        <end position="241"/>
    </location>
</feature>
<protein>
    <submittedName>
        <fullName evidence="9">Endospore germination permease</fullName>
    </submittedName>
</protein>
<sequence>MKISGLQLFWLIVSTETASGILFTLTPAIAEAKQDAWISVLLSGIIGLGVVYLAAKISLLYPDQTFIQYSQTILGKWLGKIIILPYFVMWYSVDGVILRDSSDFLHLALFEKTPLTVLLFTQLILAVYVIYTSGIEGIARCSEIVGPIIVLMVLGTCVLSLNHLDWQQLTPVYADSGLGPILKGALPTAAYYSETVILMMVFCFLSDTRQALPRAMWGMAVPSLLVFVAGAVAIMTFGPILSSRMWFPFYDMSRFISVLGFIQNVDILVVVVWMFSVFTKLSLFLFATTYGTAQWLNIKDWRKLIWVVVPIVFGFSLLPKNIAQAMIDYPQKFWLPYVMPINVFGIPLLLWIVGTIRKKRSNKKVRQQ</sequence>
<keyword evidence="3" id="KW-0813">Transport</keyword>
<evidence type="ECO:0000256" key="2">
    <source>
        <dbReference type="ARBA" id="ARBA00007998"/>
    </source>
</evidence>
<feature type="transmembrane region" description="Helical" evidence="8">
    <location>
        <begin position="261"/>
        <end position="283"/>
    </location>
</feature>
<name>A0AAP7DJI1_PAEAL</name>
<feature type="transmembrane region" description="Helical" evidence="8">
    <location>
        <begin position="144"/>
        <end position="164"/>
    </location>
</feature>
<comment type="subcellular location">
    <subcellularLocation>
        <location evidence="1">Membrane</location>
        <topology evidence="1">Multi-pass membrane protein</topology>
    </subcellularLocation>
</comment>
<evidence type="ECO:0000256" key="4">
    <source>
        <dbReference type="ARBA" id="ARBA00022544"/>
    </source>
</evidence>
<dbReference type="InterPro" id="IPR004761">
    <property type="entry name" value="Spore_GerAB"/>
</dbReference>
<feature type="transmembrane region" description="Helical" evidence="8">
    <location>
        <begin position="304"/>
        <end position="322"/>
    </location>
</feature>
<comment type="similarity">
    <text evidence="2">Belongs to the amino acid-polyamine-organocation (APC) superfamily. Spore germination protein (SGP) (TC 2.A.3.9) family.</text>
</comment>
<evidence type="ECO:0000256" key="8">
    <source>
        <dbReference type="SAM" id="Phobius"/>
    </source>
</evidence>
<feature type="transmembrane region" description="Helical" evidence="8">
    <location>
        <begin position="36"/>
        <end position="61"/>
    </location>
</feature>
<evidence type="ECO:0000256" key="1">
    <source>
        <dbReference type="ARBA" id="ARBA00004141"/>
    </source>
</evidence>
<comment type="caution">
    <text evidence="9">The sequence shown here is derived from an EMBL/GenBank/DDBJ whole genome shotgun (WGS) entry which is preliminary data.</text>
</comment>
<dbReference type="GO" id="GO:0016020">
    <property type="term" value="C:membrane"/>
    <property type="evidence" value="ECO:0007669"/>
    <property type="project" value="UniProtKB-SubCell"/>
</dbReference>
<dbReference type="NCBIfam" id="TIGR00912">
    <property type="entry name" value="2A0309"/>
    <property type="match status" value="1"/>
</dbReference>
<keyword evidence="7 8" id="KW-0472">Membrane</keyword>
<evidence type="ECO:0000256" key="7">
    <source>
        <dbReference type="ARBA" id="ARBA00023136"/>
    </source>
</evidence>
<reference evidence="9 10" key="1">
    <citation type="submission" date="2020-05" db="EMBL/GenBank/DDBJ databases">
        <title>Whole genome sequencing and identification of novel metabolites from Paenibacillus alvei strain JR949.</title>
        <authorList>
            <person name="Rajendhran J."/>
            <person name="Sree Pranav P."/>
            <person name="Mahalakshmi B."/>
            <person name="Karthikeyan R."/>
        </authorList>
    </citation>
    <scope>NUCLEOTIDE SEQUENCE [LARGE SCALE GENOMIC DNA]</scope>
    <source>
        <strain evidence="9 10">JR949</strain>
    </source>
</reference>
<dbReference type="Pfam" id="PF03845">
    <property type="entry name" value="Spore_permease"/>
    <property type="match status" value="1"/>
</dbReference>
<proteinExistence type="inferred from homology"/>
<dbReference type="RefSeq" id="WP_171417205.1">
    <property type="nucleotide sequence ID" value="NZ_JABFOR010000017.1"/>
</dbReference>
<dbReference type="PANTHER" id="PTHR34975">
    <property type="entry name" value="SPORE GERMINATION PROTEIN A2"/>
    <property type="match status" value="1"/>
</dbReference>
<evidence type="ECO:0000313" key="10">
    <source>
        <dbReference type="Proteomes" id="UP000552038"/>
    </source>
</evidence>
<evidence type="ECO:0000256" key="3">
    <source>
        <dbReference type="ARBA" id="ARBA00022448"/>
    </source>
</evidence>
<dbReference type="EMBL" id="JABFOR010000017">
    <property type="protein sequence ID" value="NOJ71721.1"/>
    <property type="molecule type" value="Genomic_DNA"/>
</dbReference>
<feature type="transmembrane region" description="Helical" evidence="8">
    <location>
        <begin position="73"/>
        <end position="93"/>
    </location>
</feature>
<accession>A0AAP7DJI1</accession>
<keyword evidence="4" id="KW-0309">Germination</keyword>
<feature type="transmembrane region" description="Helical" evidence="8">
    <location>
        <begin position="184"/>
        <end position="205"/>
    </location>
</feature>
<dbReference type="Proteomes" id="UP000552038">
    <property type="component" value="Unassembled WGS sequence"/>
</dbReference>
<evidence type="ECO:0000256" key="5">
    <source>
        <dbReference type="ARBA" id="ARBA00022692"/>
    </source>
</evidence>
<feature type="transmembrane region" description="Helical" evidence="8">
    <location>
        <begin position="334"/>
        <end position="356"/>
    </location>
</feature>